<evidence type="ECO:0000259" key="4">
    <source>
        <dbReference type="Pfam" id="PF02719"/>
    </source>
</evidence>
<dbReference type="PANTHER" id="PTHR43318">
    <property type="entry name" value="UDP-N-ACETYLGLUCOSAMINE 4,6-DEHYDRATASE"/>
    <property type="match status" value="1"/>
</dbReference>
<dbReference type="KEGG" id="dpt:Deipr_2068"/>
<dbReference type="RefSeq" id="WP_013622931.1">
    <property type="nucleotide sequence ID" value="NC_015169.1"/>
</dbReference>
<dbReference type="AlphaFoldDB" id="F0RPZ7"/>
<dbReference type="InterPro" id="IPR003869">
    <property type="entry name" value="Polysac_CapD-like"/>
</dbReference>
<name>F0RPZ7_DEIPM</name>
<dbReference type="OrthoDB" id="9803111at2"/>
<feature type="transmembrane region" description="Helical" evidence="3">
    <location>
        <begin position="69"/>
        <end position="89"/>
    </location>
</feature>
<geneLocation type="plasmid" evidence="5 6">
    <name>pDEIPR01</name>
</geneLocation>
<sequence>MSQPTSSPAPSQPLDPNQGPNAAVRSHQIQKFAIDLGLWTLAAALAYLYRKPSALTGGLGATALSAGVLAYFLLSALIMAALSSYYGLYRQTWRRIGVPDLLLLLRAVLLATVLGLAAAFLLHGILDLPRSVPLLTGGLGLLLLGGVRLLARVLHERVPLEQRTDQRRVLIVGAGEAGTLIVREMLRHPKSKLHPVGFVDDAPDKRGTRLVGLPVFGPVSTLPDVVRREGVEEVLIAVPSAAGTFVRRVVDLAKDTGVSYRIIPGVFEILSGNVTLGQIRDVNLEDLLRRPAVQLNTAEIAGYLRGRTVLVTGAGGSIGSEIVRQILPFGPARVILLGRGEGSIFAIQQELRRLAPELPQLALIGDVRDAERVEQVFRETRPQVVFHAAAHKHVPLMEAAPSEAILNNVIGTRNVVDMSLKYGVERLVNISTDKAVNPTSVMGASKRMAEKTVSAGAARAAAGQAFVSVRFGNVLGSRGSVVPTFMRQIRQGGPVTVTHPEMTRYFMTIPEAARLVLQAGGLAENGKVYVLNMGEPVNISDLARDVIRLSGAQDIEVVYSGVRPGEKLYEELLTSSEGTDATTHSEIFSARLERVDPETLDRDIAGLEAAARAGDSQHIRAELNRIIPENKFGSLG</sequence>
<feature type="region of interest" description="Disordered" evidence="2">
    <location>
        <begin position="1"/>
        <end position="22"/>
    </location>
</feature>
<keyword evidence="5" id="KW-0614">Plasmid</keyword>
<dbReference type="EMBL" id="CP002537">
    <property type="protein sequence ID" value="ADY27199.1"/>
    <property type="molecule type" value="Genomic_DNA"/>
</dbReference>
<dbReference type="PANTHER" id="PTHR43318:SF1">
    <property type="entry name" value="POLYSACCHARIDE BIOSYNTHESIS PROTEIN EPSC-RELATED"/>
    <property type="match status" value="1"/>
</dbReference>
<evidence type="ECO:0000313" key="5">
    <source>
        <dbReference type="EMBL" id="ADY27199.1"/>
    </source>
</evidence>
<keyword evidence="6" id="KW-1185">Reference proteome</keyword>
<proteinExistence type="inferred from homology"/>
<keyword evidence="3" id="KW-0812">Transmembrane</keyword>
<dbReference type="Gene3D" id="3.40.50.720">
    <property type="entry name" value="NAD(P)-binding Rossmann-like Domain"/>
    <property type="match status" value="2"/>
</dbReference>
<dbReference type="CDD" id="cd05237">
    <property type="entry name" value="UDP_invert_4-6DH_SDR_e"/>
    <property type="match status" value="1"/>
</dbReference>
<accession>F0RPZ7</accession>
<reference evidence="5 6" key="1">
    <citation type="submission" date="2011-02" db="EMBL/GenBank/DDBJ databases">
        <title>The complete sequence of plasmid1 of Deinococcus proteolyticus DSM 20540.</title>
        <authorList>
            <consortium name="US DOE Joint Genome Institute (JGI-PGF)"/>
            <person name="Lucas S."/>
            <person name="Copeland A."/>
            <person name="Lapidus A."/>
            <person name="Bruce D."/>
            <person name="Goodwin L."/>
            <person name="Pitluck S."/>
            <person name="Kyrpides N."/>
            <person name="Mavromatis K."/>
            <person name="Pagani I."/>
            <person name="Ivanova N."/>
            <person name="Ovchinnikova G."/>
            <person name="Zeytun A."/>
            <person name="Detter J.C."/>
            <person name="Han C."/>
            <person name="Land M."/>
            <person name="Hauser L."/>
            <person name="Markowitz V."/>
            <person name="Cheng J.-F."/>
            <person name="Hugenholtz P."/>
            <person name="Woyke T."/>
            <person name="Wu D."/>
            <person name="Pukall R."/>
            <person name="Steenblock K."/>
            <person name="Brambilla E."/>
            <person name="Klenk H.-P."/>
            <person name="Eisen J.A."/>
        </authorList>
    </citation>
    <scope>NUCLEOTIDE SEQUENCE [LARGE SCALE GENOMIC DNA]</scope>
    <source>
        <strain evidence="6">ATCC 35074 / DSM 20540 / JCM 6276 / NBRC 101906 / NCIMB 13154 / VKM Ac-1939 / CCM 2703 / MRP</strain>
        <plasmid evidence="6">Plasmid pDEIPR01</plasmid>
    </source>
</reference>
<dbReference type="InterPro" id="IPR051203">
    <property type="entry name" value="Polysaccharide_Synthase-Rel"/>
</dbReference>
<feature type="domain" description="Polysaccharide biosynthesis protein CapD-like" evidence="4">
    <location>
        <begin position="309"/>
        <end position="590"/>
    </location>
</feature>
<organism evidence="5 6">
    <name type="scientific">Deinococcus proteolyticus (strain ATCC 35074 / DSM 20540 / JCM 6276 / NBRC 101906 / NCIMB 13154 / VKM Ac-1939 / CCM 2703 / MRP)</name>
    <dbReference type="NCBI Taxonomy" id="693977"/>
    <lineage>
        <taxon>Bacteria</taxon>
        <taxon>Thermotogati</taxon>
        <taxon>Deinococcota</taxon>
        <taxon>Deinococci</taxon>
        <taxon>Deinococcales</taxon>
        <taxon>Deinococcaceae</taxon>
        <taxon>Deinococcus</taxon>
    </lineage>
</organism>
<keyword evidence="3" id="KW-1133">Transmembrane helix</keyword>
<protein>
    <submittedName>
        <fullName evidence="5">Polysaccharide biosynthesis protein CapD</fullName>
    </submittedName>
</protein>
<keyword evidence="3" id="KW-0472">Membrane</keyword>
<feature type="transmembrane region" description="Helical" evidence="3">
    <location>
        <begin position="101"/>
        <end position="126"/>
    </location>
</feature>
<comment type="similarity">
    <text evidence="1">Belongs to the polysaccharide synthase family.</text>
</comment>
<gene>
    <name evidence="5" type="ordered locus">Deipr_2068</name>
</gene>
<evidence type="ECO:0000256" key="1">
    <source>
        <dbReference type="ARBA" id="ARBA00007430"/>
    </source>
</evidence>
<dbReference type="InterPro" id="IPR036291">
    <property type="entry name" value="NAD(P)-bd_dom_sf"/>
</dbReference>
<dbReference type="HOGENOM" id="CLU_013560_5_2_0"/>
<dbReference type="Pfam" id="PF13727">
    <property type="entry name" value="CoA_binding_3"/>
    <property type="match status" value="1"/>
</dbReference>
<dbReference type="Proteomes" id="UP000007718">
    <property type="component" value="Plasmid pDEIPR01"/>
</dbReference>
<evidence type="ECO:0000313" key="6">
    <source>
        <dbReference type="Proteomes" id="UP000007718"/>
    </source>
</evidence>
<evidence type="ECO:0000256" key="3">
    <source>
        <dbReference type="SAM" id="Phobius"/>
    </source>
</evidence>
<evidence type="ECO:0000256" key="2">
    <source>
        <dbReference type="SAM" id="MobiDB-lite"/>
    </source>
</evidence>
<dbReference type="SUPFAM" id="SSF51735">
    <property type="entry name" value="NAD(P)-binding Rossmann-fold domains"/>
    <property type="match status" value="2"/>
</dbReference>
<dbReference type="Pfam" id="PF02719">
    <property type="entry name" value="Polysacc_synt_2"/>
    <property type="match status" value="1"/>
</dbReference>